<evidence type="ECO:0000313" key="2">
    <source>
        <dbReference type="Proteomes" id="UP000539538"/>
    </source>
</evidence>
<accession>A0ABR6L4Q5</accession>
<comment type="caution">
    <text evidence="1">The sequence shown here is derived from an EMBL/GenBank/DDBJ whole genome shotgun (WGS) entry which is preliminary data.</text>
</comment>
<name>A0ABR6L4Q5_9HYPH</name>
<dbReference type="RefSeq" id="WP_183263381.1">
    <property type="nucleotide sequence ID" value="NZ_BAAAVZ010000010.1"/>
</dbReference>
<organism evidence="1 2">
    <name type="scientific">Aminobacter niigataensis</name>
    <dbReference type="NCBI Taxonomy" id="83265"/>
    <lineage>
        <taxon>Bacteria</taxon>
        <taxon>Pseudomonadati</taxon>
        <taxon>Pseudomonadota</taxon>
        <taxon>Alphaproteobacteria</taxon>
        <taxon>Hyphomicrobiales</taxon>
        <taxon>Phyllobacteriaceae</taxon>
        <taxon>Aminobacter</taxon>
    </lineage>
</organism>
<evidence type="ECO:0000313" key="1">
    <source>
        <dbReference type="EMBL" id="MBB4651606.1"/>
    </source>
</evidence>
<gene>
    <name evidence="1" type="ORF">GGQ99_003373</name>
</gene>
<sequence length="89" mass="9423">MARQTPDKKKAGNARFPLAPETCHAAGTSVVGMPSIRANAAARGKTRSSYPDARFAPGKLADEAYVGCRVRDCKAVVPPFFGPALLLSY</sequence>
<keyword evidence="2" id="KW-1185">Reference proteome</keyword>
<reference evidence="1 2" key="1">
    <citation type="submission" date="2020-08" db="EMBL/GenBank/DDBJ databases">
        <title>Genomic Encyclopedia of Type Strains, Phase IV (KMG-IV): sequencing the most valuable type-strain genomes for metagenomic binning, comparative biology and taxonomic classification.</title>
        <authorList>
            <person name="Goeker M."/>
        </authorList>
    </citation>
    <scope>NUCLEOTIDE SEQUENCE [LARGE SCALE GENOMIC DNA]</scope>
    <source>
        <strain evidence="1 2">DSM 7050</strain>
    </source>
</reference>
<dbReference type="Proteomes" id="UP000539538">
    <property type="component" value="Unassembled WGS sequence"/>
</dbReference>
<dbReference type="EMBL" id="JACHOT010000004">
    <property type="protein sequence ID" value="MBB4651606.1"/>
    <property type="molecule type" value="Genomic_DNA"/>
</dbReference>
<proteinExistence type="predicted"/>
<protein>
    <submittedName>
        <fullName evidence="1">Uncharacterized protein</fullName>
    </submittedName>
</protein>